<dbReference type="EMBL" id="CAXIEN010000140">
    <property type="protein sequence ID" value="CAL1281117.1"/>
    <property type="molecule type" value="Genomic_DNA"/>
</dbReference>
<reference evidence="15 16" key="1">
    <citation type="submission" date="2024-04" db="EMBL/GenBank/DDBJ databases">
        <authorList>
            <person name="Rising A."/>
            <person name="Reimegard J."/>
            <person name="Sonavane S."/>
            <person name="Akerstrom W."/>
            <person name="Nylinder S."/>
            <person name="Hedman E."/>
            <person name="Kallberg Y."/>
        </authorList>
    </citation>
    <scope>NUCLEOTIDE SEQUENCE [LARGE SCALE GENOMIC DNA]</scope>
</reference>
<evidence type="ECO:0000313" key="16">
    <source>
        <dbReference type="Proteomes" id="UP001497382"/>
    </source>
</evidence>
<comment type="similarity">
    <text evidence="3">Belongs to the CD36 family.</text>
</comment>
<evidence type="ECO:0000313" key="15">
    <source>
        <dbReference type="EMBL" id="CAL1281117.1"/>
    </source>
</evidence>
<evidence type="ECO:0000256" key="5">
    <source>
        <dbReference type="ARBA" id="ARBA00022692"/>
    </source>
</evidence>
<comment type="caution">
    <text evidence="15">The sequence shown here is derived from an EMBL/GenBank/DDBJ whole genome shotgun (WGS) entry which is preliminary data.</text>
</comment>
<evidence type="ECO:0000256" key="10">
    <source>
        <dbReference type="ARBA" id="ARBA00023180"/>
    </source>
</evidence>
<proteinExistence type="inferred from homology"/>
<protein>
    <recommendedName>
        <fullName evidence="11">Scavenger receptor class B member 1</fullName>
    </recommendedName>
    <alternativeName>
        <fullName evidence="12">SR-BI</fullName>
    </alternativeName>
</protein>
<keyword evidence="8 13" id="KW-1015">Disulfide bond</keyword>
<sequence>MTLEVSKTSLANEVSKTMLRPKCKQICFLLSCFFFISGVVGFALYPTLLHALLQKNLVLEEGKEAYEKWKKTPIPVTFKVFIFNVTNHKEVMEGKVPNVEEVGPYVFKQLRSKNVLAWNGEDKTVTYDDIKQYHFVPESSASMSNRMYSLNLPLQGILMFIKKLPDFSRSLVVPILEGVLKNYNESLFSYRTARELLFDGYKVDLIQDLIDLASAFVTVPEILPNNTFGFLYGKNNSGDGVFEVFTGEDDIGKYSQIVKWNNMSRIPFWNNQYCNMMNGTDGSQFPPPVSKRDILYVYTPELCRSVSLEFLNDVRVQGIPALRFVTPDRLFASPTINPDNMCYCTDEKFCSLSGILDVSPCRKGMKLAVTGPHFFQAHEFIKERVTGLNASKELHETYVDIEPNTGLVLRASRKLQMNFILDKFDEMEETKNVMMSVIPLIWVIEEAEISEEVANLFTAKVRTPITITKSVLTACIVLGILWIVTAGFVTVYILMKEQKAAKAVIKSKYKAVPQKPEDIMKSEKTLSVNA</sequence>
<feature type="disulfide bond" evidence="13">
    <location>
        <begin position="274"/>
        <end position="342"/>
    </location>
</feature>
<keyword evidence="16" id="KW-1185">Reference proteome</keyword>
<evidence type="ECO:0000256" key="4">
    <source>
        <dbReference type="ARBA" id="ARBA00022475"/>
    </source>
</evidence>
<feature type="disulfide bond" evidence="13">
    <location>
        <begin position="303"/>
        <end position="361"/>
    </location>
</feature>
<evidence type="ECO:0000256" key="7">
    <source>
        <dbReference type="ARBA" id="ARBA00023136"/>
    </source>
</evidence>
<keyword evidence="5 14" id="KW-0812">Transmembrane</keyword>
<feature type="transmembrane region" description="Helical" evidence="14">
    <location>
        <begin position="471"/>
        <end position="495"/>
    </location>
</feature>
<comment type="subcellular location">
    <subcellularLocation>
        <location evidence="2">Cell membrane</location>
        <topology evidence="2">Multi-pass membrane protein</topology>
    </subcellularLocation>
    <subcellularLocation>
        <location evidence="1">Membrane</location>
        <location evidence="1">Caveola</location>
        <topology evidence="1">Multi-pass membrane protein</topology>
    </subcellularLocation>
</comment>
<feature type="disulfide bond" evidence="13">
    <location>
        <begin position="344"/>
        <end position="350"/>
    </location>
</feature>
<organism evidence="15 16">
    <name type="scientific">Larinioides sclopetarius</name>
    <dbReference type="NCBI Taxonomy" id="280406"/>
    <lineage>
        <taxon>Eukaryota</taxon>
        <taxon>Metazoa</taxon>
        <taxon>Ecdysozoa</taxon>
        <taxon>Arthropoda</taxon>
        <taxon>Chelicerata</taxon>
        <taxon>Arachnida</taxon>
        <taxon>Araneae</taxon>
        <taxon>Araneomorphae</taxon>
        <taxon>Entelegynae</taxon>
        <taxon>Araneoidea</taxon>
        <taxon>Araneidae</taxon>
        <taxon>Larinioides</taxon>
    </lineage>
</organism>
<dbReference type="InterPro" id="IPR002159">
    <property type="entry name" value="CD36_fam"/>
</dbReference>
<evidence type="ECO:0000256" key="6">
    <source>
        <dbReference type="ARBA" id="ARBA00022989"/>
    </source>
</evidence>
<dbReference type="AlphaFoldDB" id="A0AAV2ABU3"/>
<dbReference type="PRINTS" id="PR01609">
    <property type="entry name" value="CD36FAMILY"/>
</dbReference>
<accession>A0AAV2ABU3</accession>
<feature type="transmembrane region" description="Helical" evidence="14">
    <location>
        <begin position="26"/>
        <end position="45"/>
    </location>
</feature>
<evidence type="ECO:0000256" key="11">
    <source>
        <dbReference type="ARBA" id="ARBA00040821"/>
    </source>
</evidence>
<dbReference type="Proteomes" id="UP001497382">
    <property type="component" value="Unassembled WGS sequence"/>
</dbReference>
<dbReference type="Pfam" id="PF01130">
    <property type="entry name" value="CD36"/>
    <property type="match status" value="1"/>
</dbReference>
<dbReference type="PANTHER" id="PTHR11923:SF110">
    <property type="entry name" value="SCAVENGER RECEPTOR CLASS B MEMBER 1"/>
    <property type="match status" value="1"/>
</dbReference>
<keyword evidence="6 14" id="KW-1133">Transmembrane helix</keyword>
<dbReference type="PANTHER" id="PTHR11923">
    <property type="entry name" value="SCAVENGER RECEPTOR CLASS B TYPE-1 SR-B1"/>
    <property type="match status" value="1"/>
</dbReference>
<name>A0AAV2ABU3_9ARAC</name>
<dbReference type="PRINTS" id="PR01610">
    <property type="entry name" value="CD36ANTIGEN"/>
</dbReference>
<dbReference type="InterPro" id="IPR005428">
    <property type="entry name" value="CD36/SCARB1/SNMP1"/>
</dbReference>
<evidence type="ECO:0000256" key="9">
    <source>
        <dbReference type="ARBA" id="ARBA00023170"/>
    </source>
</evidence>
<evidence type="ECO:0000256" key="14">
    <source>
        <dbReference type="SAM" id="Phobius"/>
    </source>
</evidence>
<keyword evidence="7 14" id="KW-0472">Membrane</keyword>
<evidence type="ECO:0000256" key="2">
    <source>
        <dbReference type="ARBA" id="ARBA00004651"/>
    </source>
</evidence>
<keyword evidence="9" id="KW-0675">Receptor</keyword>
<evidence type="ECO:0000256" key="1">
    <source>
        <dbReference type="ARBA" id="ARBA00004189"/>
    </source>
</evidence>
<evidence type="ECO:0000256" key="3">
    <source>
        <dbReference type="ARBA" id="ARBA00010532"/>
    </source>
</evidence>
<keyword evidence="4" id="KW-1003">Cell membrane</keyword>
<evidence type="ECO:0000256" key="8">
    <source>
        <dbReference type="ARBA" id="ARBA00023157"/>
    </source>
</evidence>
<evidence type="ECO:0000256" key="12">
    <source>
        <dbReference type="ARBA" id="ARBA00042244"/>
    </source>
</evidence>
<dbReference type="GO" id="GO:0005737">
    <property type="term" value="C:cytoplasm"/>
    <property type="evidence" value="ECO:0007669"/>
    <property type="project" value="TreeGrafter"/>
</dbReference>
<gene>
    <name evidence="15" type="ORF">LARSCL_LOCUS11376</name>
</gene>
<dbReference type="GO" id="GO:0005901">
    <property type="term" value="C:caveola"/>
    <property type="evidence" value="ECO:0007669"/>
    <property type="project" value="UniProtKB-SubCell"/>
</dbReference>
<keyword evidence="10" id="KW-0325">Glycoprotein</keyword>
<dbReference type="GO" id="GO:0005044">
    <property type="term" value="F:scavenger receptor activity"/>
    <property type="evidence" value="ECO:0007669"/>
    <property type="project" value="TreeGrafter"/>
</dbReference>
<evidence type="ECO:0000256" key="13">
    <source>
        <dbReference type="PIRSR" id="PIRSR605428-52"/>
    </source>
</evidence>